<evidence type="ECO:0000259" key="2">
    <source>
        <dbReference type="Pfam" id="PF11008"/>
    </source>
</evidence>
<dbReference type="InterPro" id="IPR022548">
    <property type="entry name" value="DUF2846"/>
</dbReference>
<geneLocation type="plasmid" evidence="3 4">
    <name>pPRO1</name>
</geneLocation>
<keyword evidence="4" id="KW-1185">Reference proteome</keyword>
<gene>
    <name evidence="3" type="ordered locus">Ppro_3673</name>
</gene>
<dbReference type="Pfam" id="PF11008">
    <property type="entry name" value="DUF2846"/>
    <property type="match status" value="1"/>
</dbReference>
<dbReference type="PROSITE" id="PS51257">
    <property type="entry name" value="PROKAR_LIPOPROTEIN"/>
    <property type="match status" value="1"/>
</dbReference>
<dbReference type="AlphaFoldDB" id="A0R814"/>
<feature type="chain" id="PRO_5002629358" description="DUF2846 domain-containing protein" evidence="1">
    <location>
        <begin position="35"/>
        <end position="188"/>
    </location>
</feature>
<dbReference type="KEGG" id="ppd:Ppro_3673"/>
<organism evidence="3 4">
    <name type="scientific">Pelobacter propionicus (strain DSM 2379 / NBRC 103807 / OttBd1)</name>
    <dbReference type="NCBI Taxonomy" id="338966"/>
    <lineage>
        <taxon>Bacteria</taxon>
        <taxon>Pseudomonadati</taxon>
        <taxon>Thermodesulfobacteriota</taxon>
        <taxon>Desulfuromonadia</taxon>
        <taxon>Desulfuromonadales</taxon>
        <taxon>Desulfuromonadaceae</taxon>
        <taxon>Pelobacter</taxon>
    </lineage>
</organism>
<dbReference type="Proteomes" id="UP000006732">
    <property type="component" value="Plasmid pPRO1"/>
</dbReference>
<keyword evidence="3" id="KW-0614">Plasmid</keyword>
<accession>A0R814</accession>
<proteinExistence type="predicted"/>
<protein>
    <recommendedName>
        <fullName evidence="2">DUF2846 domain-containing protein</fullName>
    </recommendedName>
</protein>
<feature type="signal peptide" evidence="1">
    <location>
        <begin position="1"/>
        <end position="34"/>
    </location>
</feature>
<reference evidence="3 4" key="1">
    <citation type="submission" date="2006-10" db="EMBL/GenBank/DDBJ databases">
        <title>Complete sequence of plasmid pPRO1 of Pelobacter propionicus DSM 2379.</title>
        <authorList>
            <consortium name="US DOE Joint Genome Institute"/>
            <person name="Copeland A."/>
            <person name="Lucas S."/>
            <person name="Lapidus A."/>
            <person name="Barry K."/>
            <person name="Detter J.C."/>
            <person name="Glavina del Rio T."/>
            <person name="Hammon N."/>
            <person name="Israni S."/>
            <person name="Dalin E."/>
            <person name="Tice H."/>
            <person name="Pitluck S."/>
            <person name="Saunders E."/>
            <person name="Brettin T."/>
            <person name="Bruce D."/>
            <person name="Han C."/>
            <person name="Tapia R."/>
            <person name="Schmutz J."/>
            <person name="Larimer F."/>
            <person name="Land M."/>
            <person name="Hauser L."/>
            <person name="Kyrpides N."/>
            <person name="Kim E."/>
            <person name="Lovley D."/>
            <person name="Richardson P."/>
        </authorList>
    </citation>
    <scope>NUCLEOTIDE SEQUENCE [LARGE SCALE GENOMIC DNA]</scope>
    <source>
        <strain evidence="4">DSM 2379 / NBRC 103807 / OttBd1</strain>
        <plasmid evidence="4">Plasmid pPRO1</plasmid>
    </source>
</reference>
<dbReference type="EMBL" id="CP000483">
    <property type="protein sequence ID" value="ABL01264.1"/>
    <property type="molecule type" value="Genomic_DNA"/>
</dbReference>
<keyword evidence="1" id="KW-0732">Signal</keyword>
<feature type="domain" description="DUF2846" evidence="2">
    <location>
        <begin position="50"/>
        <end position="146"/>
    </location>
</feature>
<name>A0R814_PELPD</name>
<evidence type="ECO:0000313" key="4">
    <source>
        <dbReference type="Proteomes" id="UP000006732"/>
    </source>
</evidence>
<dbReference type="HOGENOM" id="CLU_1439826_0_0_7"/>
<evidence type="ECO:0000256" key="1">
    <source>
        <dbReference type="SAM" id="SignalP"/>
    </source>
</evidence>
<sequence>MIYCGKYFRSKTGGVMKKLIAGMALLVLAMAGCATVPPPRPEFTRLPQLEKGWGRIFVSAGHFKSVFSNIPLKETANTGPVFVNGQNIGSTAFKEYIVADIMPGRYEAYWVPTAPEKFYSEKTMIDIQVGQVRYFSCDISTMGEGGSLGLIGVLASDYLWRGWLAERPLDNEGKLVSYFKINKVSVAQ</sequence>
<evidence type="ECO:0000313" key="3">
    <source>
        <dbReference type="EMBL" id="ABL01264.1"/>
    </source>
</evidence>